<protein>
    <submittedName>
        <fullName evidence="1">Uncharacterized protein</fullName>
    </submittedName>
</protein>
<comment type="caution">
    <text evidence="1">The sequence shown here is derived from an EMBL/GenBank/DDBJ whole genome shotgun (WGS) entry which is preliminary data.</text>
</comment>
<proteinExistence type="predicted"/>
<dbReference type="EMBL" id="CM056817">
    <property type="protein sequence ID" value="KAJ8620099.1"/>
    <property type="molecule type" value="Genomic_DNA"/>
</dbReference>
<evidence type="ECO:0000313" key="2">
    <source>
        <dbReference type="Proteomes" id="UP001234297"/>
    </source>
</evidence>
<sequence>MGNGCEERRGPTWFRSLAEAFCVSLEVLLRLRDGPHLRWVRRREVVAAGDLDVLRAGGASLRVSGVCCMRLVEGDGERWGTMVVWEMEDGRSQGMGSRWRF</sequence>
<gene>
    <name evidence="1" type="ORF">MRB53_028628</name>
</gene>
<accession>A0ACC2KGL1</accession>
<name>A0ACC2KGL1_PERAE</name>
<organism evidence="1 2">
    <name type="scientific">Persea americana</name>
    <name type="common">Avocado</name>
    <dbReference type="NCBI Taxonomy" id="3435"/>
    <lineage>
        <taxon>Eukaryota</taxon>
        <taxon>Viridiplantae</taxon>
        <taxon>Streptophyta</taxon>
        <taxon>Embryophyta</taxon>
        <taxon>Tracheophyta</taxon>
        <taxon>Spermatophyta</taxon>
        <taxon>Magnoliopsida</taxon>
        <taxon>Magnoliidae</taxon>
        <taxon>Laurales</taxon>
        <taxon>Lauraceae</taxon>
        <taxon>Persea</taxon>
    </lineage>
</organism>
<reference evidence="1 2" key="1">
    <citation type="journal article" date="2022" name="Hortic Res">
        <title>A haplotype resolved chromosomal level avocado genome allows analysis of novel avocado genes.</title>
        <authorList>
            <person name="Nath O."/>
            <person name="Fletcher S.J."/>
            <person name="Hayward A."/>
            <person name="Shaw L.M."/>
            <person name="Masouleh A.K."/>
            <person name="Furtado A."/>
            <person name="Henry R.J."/>
            <person name="Mitter N."/>
        </authorList>
    </citation>
    <scope>NUCLEOTIDE SEQUENCE [LARGE SCALE GENOMIC DNA]</scope>
    <source>
        <strain evidence="2">cv. Hass</strain>
    </source>
</reference>
<dbReference type="Proteomes" id="UP001234297">
    <property type="component" value="Chromosome 9"/>
</dbReference>
<evidence type="ECO:0000313" key="1">
    <source>
        <dbReference type="EMBL" id="KAJ8620099.1"/>
    </source>
</evidence>
<keyword evidence="2" id="KW-1185">Reference proteome</keyword>